<reference evidence="1" key="1">
    <citation type="submission" date="2019-02" db="EMBL/GenBank/DDBJ databases">
        <authorList>
            <person name="Gruber-Vodicka R. H."/>
            <person name="Seah K. B. B."/>
        </authorList>
    </citation>
    <scope>NUCLEOTIDE SEQUENCE</scope>
    <source>
        <strain evidence="1">BECK_DK47</strain>
    </source>
</reference>
<gene>
    <name evidence="1" type="ORF">BECKDK2373B_GA0170837_12891</name>
</gene>
<accession>A0A450TR15</accession>
<sequence>MRFPKSESKSVSLLHEIITGLSAHQDLFPSPPVSVLRLPLLVS</sequence>
<proteinExistence type="predicted"/>
<name>A0A450TR15_9GAMM</name>
<protein>
    <submittedName>
        <fullName evidence="1">Uncharacterized protein</fullName>
    </submittedName>
</protein>
<dbReference type="EMBL" id="CAADEX010000289">
    <property type="protein sequence ID" value="VFJ70580.1"/>
    <property type="molecule type" value="Genomic_DNA"/>
</dbReference>
<dbReference type="AlphaFoldDB" id="A0A450TR15"/>
<organism evidence="1">
    <name type="scientific">Candidatus Kentrum sp. DK</name>
    <dbReference type="NCBI Taxonomy" id="2126562"/>
    <lineage>
        <taxon>Bacteria</taxon>
        <taxon>Pseudomonadati</taxon>
        <taxon>Pseudomonadota</taxon>
        <taxon>Gammaproteobacteria</taxon>
        <taxon>Candidatus Kentrum</taxon>
    </lineage>
</organism>
<evidence type="ECO:0000313" key="1">
    <source>
        <dbReference type="EMBL" id="VFJ70580.1"/>
    </source>
</evidence>